<dbReference type="GeneTree" id="ENSGT01060000253555"/>
<dbReference type="InterPro" id="IPR058913">
    <property type="entry name" value="Integrase_dom_put"/>
</dbReference>
<proteinExistence type="predicted"/>
<evidence type="ECO:0000313" key="3">
    <source>
        <dbReference type="Proteomes" id="UP000694402"/>
    </source>
</evidence>
<dbReference type="Pfam" id="PF24764">
    <property type="entry name" value="rva_4"/>
    <property type="match status" value="1"/>
</dbReference>
<feature type="domain" description="Integrase core" evidence="1">
    <location>
        <begin position="5"/>
        <end position="107"/>
    </location>
</feature>
<dbReference type="Proteomes" id="UP000694402">
    <property type="component" value="Unassembled WGS sequence"/>
</dbReference>
<evidence type="ECO:0000313" key="2">
    <source>
        <dbReference type="Ensembl" id="ENSOTSP00005142545.1"/>
    </source>
</evidence>
<accession>A0AAZ3RQK7</accession>
<name>A0AAZ3RQK7_ONCTS</name>
<dbReference type="PANTHER" id="PTHR46791:SF11">
    <property type="entry name" value="INTEGRASE CATALYTIC DOMAIN-CONTAINING PROTEIN"/>
    <property type="match status" value="1"/>
</dbReference>
<keyword evidence="3" id="KW-1185">Reference proteome</keyword>
<evidence type="ECO:0000259" key="1">
    <source>
        <dbReference type="Pfam" id="PF24764"/>
    </source>
</evidence>
<reference evidence="2" key="2">
    <citation type="submission" date="2025-08" db="UniProtKB">
        <authorList>
            <consortium name="Ensembl"/>
        </authorList>
    </citation>
    <scope>IDENTIFICATION</scope>
</reference>
<protein>
    <recommendedName>
        <fullName evidence="1">Integrase core domain-containing protein</fullName>
    </recommendedName>
</protein>
<dbReference type="PANTHER" id="PTHR46791">
    <property type="entry name" value="EXPRESSED PROTEIN"/>
    <property type="match status" value="1"/>
</dbReference>
<reference evidence="2" key="3">
    <citation type="submission" date="2025-09" db="UniProtKB">
        <authorList>
            <consortium name="Ensembl"/>
        </authorList>
    </citation>
    <scope>IDENTIFICATION</scope>
</reference>
<reference evidence="3" key="1">
    <citation type="journal article" date="2018" name="PLoS ONE">
        <title>Chinook salmon (Oncorhynchus tshawytscha) genome and transcriptome.</title>
        <authorList>
            <person name="Christensen K.A."/>
            <person name="Leong J.S."/>
            <person name="Sakhrani D."/>
            <person name="Biagi C.A."/>
            <person name="Minkley D.R."/>
            <person name="Withler R.E."/>
            <person name="Rondeau E.B."/>
            <person name="Koop B.F."/>
            <person name="Devlin R.H."/>
        </authorList>
    </citation>
    <scope>NUCLEOTIDE SEQUENCE [LARGE SCALE GENOMIC DNA]</scope>
</reference>
<dbReference type="AlphaFoldDB" id="A0AAZ3RQK7"/>
<sequence length="108" mass="12527">MDFQGRVRADQRVENVDIDRCMFTVRGTGSGNVIPGISVHNQRVERLWSVWSAVTCQYYNLLHSLEEEGYLDLSNSIHLFCVGYVFLPHLRADLHHFKESWNNHPLSP</sequence>
<organism evidence="2 3">
    <name type="scientific">Oncorhynchus tshawytscha</name>
    <name type="common">Chinook salmon</name>
    <name type="synonym">Salmo tshawytscha</name>
    <dbReference type="NCBI Taxonomy" id="74940"/>
    <lineage>
        <taxon>Eukaryota</taxon>
        <taxon>Metazoa</taxon>
        <taxon>Chordata</taxon>
        <taxon>Craniata</taxon>
        <taxon>Vertebrata</taxon>
        <taxon>Euteleostomi</taxon>
        <taxon>Actinopterygii</taxon>
        <taxon>Neopterygii</taxon>
        <taxon>Teleostei</taxon>
        <taxon>Protacanthopterygii</taxon>
        <taxon>Salmoniformes</taxon>
        <taxon>Salmonidae</taxon>
        <taxon>Salmoninae</taxon>
        <taxon>Oncorhynchus</taxon>
    </lineage>
</organism>
<dbReference type="Ensembl" id="ENSOTST00005161637.1">
    <property type="protein sequence ID" value="ENSOTSP00005142545.1"/>
    <property type="gene ID" value="ENSOTSG00005079623.1"/>
</dbReference>